<dbReference type="EMBL" id="DTEN01000029">
    <property type="protein sequence ID" value="HGI74202.1"/>
    <property type="molecule type" value="Genomic_DNA"/>
</dbReference>
<sequence>MRTKEEIARALQNFSYLKEPIMTFFVTCDLCGRDADWHISLGLDHEFNLCYLCMRAIEEHIQSLAQYQRV</sequence>
<evidence type="ECO:0000313" key="2">
    <source>
        <dbReference type="EMBL" id="HGI74202.1"/>
    </source>
</evidence>
<dbReference type="AlphaFoldDB" id="A0A7V3YIC8"/>
<name>A0A7V3YIC8_9BACT</name>
<dbReference type="EMBL" id="DTFV01000135">
    <property type="protein sequence ID" value="HGI31551.1"/>
    <property type="molecule type" value="Genomic_DNA"/>
</dbReference>
<accession>A0A7V3YIC8</accession>
<reference evidence="1" key="1">
    <citation type="journal article" date="2020" name="mSystems">
        <title>Genome- and Community-Level Interaction Insights into Carbon Utilization and Element Cycling Functions of Hydrothermarchaeota in Hydrothermal Sediment.</title>
        <authorList>
            <person name="Zhou Z."/>
            <person name="Liu Y."/>
            <person name="Xu W."/>
            <person name="Pan J."/>
            <person name="Luo Z.H."/>
            <person name="Li M."/>
        </authorList>
    </citation>
    <scope>NUCLEOTIDE SEQUENCE [LARGE SCALE GENOMIC DNA]</scope>
    <source>
        <strain evidence="2">SpSt-716</strain>
        <strain evidence="1">SpSt-747</strain>
    </source>
</reference>
<protein>
    <submittedName>
        <fullName evidence="1">Uncharacterized protein</fullName>
    </submittedName>
</protein>
<gene>
    <name evidence="2" type="ORF">ENU96_00755</name>
    <name evidence="1" type="ORF">ENV30_09660</name>
</gene>
<comment type="caution">
    <text evidence="1">The sequence shown here is derived from an EMBL/GenBank/DDBJ whole genome shotgun (WGS) entry which is preliminary data.</text>
</comment>
<organism evidence="1">
    <name type="scientific">Candidatus Caldatribacterium californiense</name>
    <dbReference type="NCBI Taxonomy" id="1454726"/>
    <lineage>
        <taxon>Bacteria</taxon>
        <taxon>Pseudomonadati</taxon>
        <taxon>Atribacterota</taxon>
        <taxon>Atribacteria</taxon>
        <taxon>Atribacterales</taxon>
        <taxon>Candidatus Caldatribacteriaceae</taxon>
        <taxon>Candidatus Caldatribacterium</taxon>
    </lineage>
</organism>
<proteinExistence type="predicted"/>
<evidence type="ECO:0000313" key="1">
    <source>
        <dbReference type="EMBL" id="HGI31551.1"/>
    </source>
</evidence>